<feature type="compositionally biased region" description="Basic and acidic residues" evidence="5">
    <location>
        <begin position="161"/>
        <end position="176"/>
    </location>
</feature>
<dbReference type="InterPro" id="IPR002104">
    <property type="entry name" value="Integrase_catalytic"/>
</dbReference>
<dbReference type="Proteomes" id="UP001296873">
    <property type="component" value="Unassembled WGS sequence"/>
</dbReference>
<dbReference type="InterPro" id="IPR013762">
    <property type="entry name" value="Integrase-like_cat_sf"/>
</dbReference>
<dbReference type="EMBL" id="NRRL01000041">
    <property type="protein sequence ID" value="MBK1669200.1"/>
    <property type="molecule type" value="Genomic_DNA"/>
</dbReference>
<dbReference type="PANTHER" id="PTHR30349:SF41">
    <property type="entry name" value="INTEGRASE_RECOMBINASE PROTEIN MJ0367-RELATED"/>
    <property type="match status" value="1"/>
</dbReference>
<evidence type="ECO:0000256" key="3">
    <source>
        <dbReference type="ARBA" id="ARBA00023125"/>
    </source>
</evidence>
<evidence type="ECO:0000313" key="7">
    <source>
        <dbReference type="EMBL" id="MBK1669200.1"/>
    </source>
</evidence>
<dbReference type="InterPro" id="IPR010998">
    <property type="entry name" value="Integrase_recombinase_N"/>
</dbReference>
<evidence type="ECO:0000256" key="5">
    <source>
        <dbReference type="SAM" id="MobiDB-lite"/>
    </source>
</evidence>
<keyword evidence="3" id="KW-0238">DNA-binding</keyword>
<dbReference type="PROSITE" id="PS51898">
    <property type="entry name" value="TYR_RECOMBINASE"/>
    <property type="match status" value="1"/>
</dbReference>
<evidence type="ECO:0000259" key="6">
    <source>
        <dbReference type="PROSITE" id="PS51898"/>
    </source>
</evidence>
<dbReference type="RefSeq" id="WP_200341528.1">
    <property type="nucleotide sequence ID" value="NZ_NRRL01000041.1"/>
</dbReference>
<dbReference type="SUPFAM" id="SSF47823">
    <property type="entry name" value="lambda integrase-like, N-terminal domain"/>
    <property type="match status" value="1"/>
</dbReference>
<dbReference type="Gene3D" id="1.10.443.10">
    <property type="entry name" value="Intergrase catalytic core"/>
    <property type="match status" value="1"/>
</dbReference>
<dbReference type="InterPro" id="IPR050090">
    <property type="entry name" value="Tyrosine_recombinase_XerCD"/>
</dbReference>
<keyword evidence="4" id="KW-0233">DNA recombination</keyword>
<proteinExistence type="inferred from homology"/>
<name>A0ABS1DIH9_9PROT</name>
<comment type="caution">
    <text evidence="7">The sequence shown here is derived from an EMBL/GenBank/DDBJ whole genome shotgun (WGS) entry which is preliminary data.</text>
</comment>
<dbReference type="Gene3D" id="1.10.150.130">
    <property type="match status" value="1"/>
</dbReference>
<evidence type="ECO:0000256" key="2">
    <source>
        <dbReference type="ARBA" id="ARBA00022908"/>
    </source>
</evidence>
<dbReference type="InterPro" id="IPR011010">
    <property type="entry name" value="DNA_brk_join_enz"/>
</dbReference>
<feature type="domain" description="Tyr recombinase" evidence="6">
    <location>
        <begin position="210"/>
        <end position="400"/>
    </location>
</feature>
<keyword evidence="8" id="KW-1185">Reference proteome</keyword>
<organism evidence="7 8">
    <name type="scientific">Rhodovibrio sodomensis</name>
    <dbReference type="NCBI Taxonomy" id="1088"/>
    <lineage>
        <taxon>Bacteria</taxon>
        <taxon>Pseudomonadati</taxon>
        <taxon>Pseudomonadota</taxon>
        <taxon>Alphaproteobacteria</taxon>
        <taxon>Rhodospirillales</taxon>
        <taxon>Rhodovibrionaceae</taxon>
        <taxon>Rhodovibrio</taxon>
    </lineage>
</organism>
<comment type="similarity">
    <text evidence="1">Belongs to the 'phage' integrase family.</text>
</comment>
<dbReference type="Pfam" id="PF00589">
    <property type="entry name" value="Phage_integrase"/>
    <property type="match status" value="1"/>
</dbReference>
<reference evidence="7 8" key="1">
    <citation type="journal article" date="2020" name="Microorganisms">
        <title>Osmotic Adaptation and Compatible Solute Biosynthesis of Phototrophic Bacteria as Revealed from Genome Analyses.</title>
        <authorList>
            <person name="Imhoff J.F."/>
            <person name="Rahn T."/>
            <person name="Kunzel S."/>
            <person name="Keller A."/>
            <person name="Neulinger S.C."/>
        </authorList>
    </citation>
    <scope>NUCLEOTIDE SEQUENCE [LARGE SCALE GENOMIC DNA]</scope>
    <source>
        <strain evidence="7 8">DSM 9895</strain>
    </source>
</reference>
<dbReference type="SUPFAM" id="SSF56349">
    <property type="entry name" value="DNA breaking-rejoining enzymes"/>
    <property type="match status" value="1"/>
</dbReference>
<dbReference type="PANTHER" id="PTHR30349">
    <property type="entry name" value="PHAGE INTEGRASE-RELATED"/>
    <property type="match status" value="1"/>
</dbReference>
<keyword evidence="2" id="KW-0229">DNA integration</keyword>
<sequence>MSDLTPDKAVAVEPDADDVEIELVAAGVLSQTKDADGRGSNTPAIARLDPGAKRTLYDLKRAGTPANTLRALASDLRYLNAWHRACGHGDLPVPTPPETVLTFVAHHLYDPDLRDGDDYGMPPEVERRLRESGVKAKDGPVAPSTVNRRLATLGRVHREYDLEDPTRGSGVREHVKQALKGGNRSKTSRRKSETAATSDVILPMLRGCEEEVEGVDVTAKDRLRARRDRALLSYMWASGGRRRSEAEALTCDCLHAAPGGFTVELRETKTIKSDGVKAASEFVPLLGEAATAMRSWLAAAEMDAGDPVKVFRAIDRFGRVRGGLTGHSINAIVKERAARAGVDPDRISAHGLRAGFATESLRRGTSIADTMAMTTHRDVRSLQAYWKGHEALKNPAATLLDAAGEEGAETSGQN</sequence>
<evidence type="ECO:0000256" key="1">
    <source>
        <dbReference type="ARBA" id="ARBA00008857"/>
    </source>
</evidence>
<feature type="region of interest" description="Disordered" evidence="5">
    <location>
        <begin position="161"/>
        <end position="196"/>
    </location>
</feature>
<protein>
    <recommendedName>
        <fullName evidence="6">Tyr recombinase domain-containing protein</fullName>
    </recommendedName>
</protein>
<accession>A0ABS1DIH9</accession>
<gene>
    <name evidence="7" type="ORF">CKO28_14275</name>
</gene>
<evidence type="ECO:0000313" key="8">
    <source>
        <dbReference type="Proteomes" id="UP001296873"/>
    </source>
</evidence>
<evidence type="ECO:0000256" key="4">
    <source>
        <dbReference type="ARBA" id="ARBA00023172"/>
    </source>
</evidence>